<accession>A0ABY4JCM7</accession>
<proteinExistence type="predicted"/>
<protein>
    <submittedName>
        <fullName evidence="1">Alpha/beta fold hydrolase</fullName>
    </submittedName>
</protein>
<dbReference type="Pfam" id="PF06821">
    <property type="entry name" value="Ser_hydrolase"/>
    <property type="match status" value="1"/>
</dbReference>
<evidence type="ECO:0000313" key="1">
    <source>
        <dbReference type="EMBL" id="UPL49728.1"/>
    </source>
</evidence>
<dbReference type="Gene3D" id="3.40.50.1820">
    <property type="entry name" value="alpha/beta hydrolase"/>
    <property type="match status" value="1"/>
</dbReference>
<dbReference type="InterPro" id="IPR029058">
    <property type="entry name" value="AB_hydrolase_fold"/>
</dbReference>
<dbReference type="EMBL" id="CP095848">
    <property type="protein sequence ID" value="UPL49728.1"/>
    <property type="molecule type" value="Genomic_DNA"/>
</dbReference>
<reference evidence="1 2" key="1">
    <citation type="submission" date="2022-04" db="EMBL/GenBank/DDBJ databases">
        <title>Hymenobacter sp. isolated from the air.</title>
        <authorList>
            <person name="Won M."/>
            <person name="Lee C.-M."/>
            <person name="Woen H.-Y."/>
            <person name="Kwon S.-W."/>
        </authorList>
    </citation>
    <scope>NUCLEOTIDE SEQUENCE [LARGE SCALE GENOMIC DNA]</scope>
    <source>
        <strain evidence="2">5516 S-25</strain>
    </source>
</reference>
<gene>
    <name evidence="1" type="ORF">MWH26_02170</name>
</gene>
<organism evidence="1 2">
    <name type="scientific">Hymenobacter sublimis</name>
    <dbReference type="NCBI Taxonomy" id="2933777"/>
    <lineage>
        <taxon>Bacteria</taxon>
        <taxon>Pseudomonadati</taxon>
        <taxon>Bacteroidota</taxon>
        <taxon>Cytophagia</taxon>
        <taxon>Cytophagales</taxon>
        <taxon>Hymenobacteraceae</taxon>
        <taxon>Hymenobacter</taxon>
    </lineage>
</organism>
<keyword evidence="2" id="KW-1185">Reference proteome</keyword>
<dbReference type="InterPro" id="IPR010662">
    <property type="entry name" value="RBBP9/YdeN"/>
</dbReference>
<dbReference type="Proteomes" id="UP000829647">
    <property type="component" value="Chromosome"/>
</dbReference>
<sequence>MPPTILTVPGLGGSGPEHWQTRWEQQYGYRRVEQRNWHNPVCSEWVAALEAAVAAAVPEVVLVGHSLACATIAHWASVTQHPIKGALLVAPADVDRPDLPPEVTGFAPMPLARLPFPSIVVASTDDAYVTLARAQQFAHAWGSRLVNMGPRGHINSASGLGQWPQGQELLRELI</sequence>
<dbReference type="SUPFAM" id="SSF53474">
    <property type="entry name" value="alpha/beta-Hydrolases"/>
    <property type="match status" value="1"/>
</dbReference>
<evidence type="ECO:0000313" key="2">
    <source>
        <dbReference type="Proteomes" id="UP000829647"/>
    </source>
</evidence>
<name>A0ABY4JCM7_9BACT</name>
<keyword evidence="1" id="KW-0378">Hydrolase</keyword>
<dbReference type="GO" id="GO:0016787">
    <property type="term" value="F:hydrolase activity"/>
    <property type="evidence" value="ECO:0007669"/>
    <property type="project" value="UniProtKB-KW"/>
</dbReference>
<dbReference type="RefSeq" id="WP_247975864.1">
    <property type="nucleotide sequence ID" value="NZ_CP095848.1"/>
</dbReference>